<evidence type="ECO:0000313" key="4">
    <source>
        <dbReference type="EMBL" id="KAF2870222.1"/>
    </source>
</evidence>
<reference evidence="4 5" key="1">
    <citation type="submission" date="2020-01" db="EMBL/GenBank/DDBJ databases">
        <authorList>
            <consortium name="DOE Joint Genome Institute"/>
            <person name="Haridas S."/>
            <person name="Albert R."/>
            <person name="Binder M."/>
            <person name="Bloem J."/>
            <person name="Labutti K."/>
            <person name="Salamov A."/>
            <person name="Andreopoulos B."/>
            <person name="Baker S.E."/>
            <person name="Barry K."/>
            <person name="Bills G."/>
            <person name="Bluhm B.H."/>
            <person name="Cannon C."/>
            <person name="Castanera R."/>
            <person name="Culley D.E."/>
            <person name="Daum C."/>
            <person name="Ezra D."/>
            <person name="Gonzalez J.B."/>
            <person name="Henrissat B."/>
            <person name="Kuo A."/>
            <person name="Liang C."/>
            <person name="Lipzen A."/>
            <person name="Lutzoni F."/>
            <person name="Magnuson J."/>
            <person name="Mondo S."/>
            <person name="Nolan M."/>
            <person name="Ohm R."/>
            <person name="Pangilinan J."/>
            <person name="Park H.-J.H."/>
            <person name="Ramirez L."/>
            <person name="Alfaro M."/>
            <person name="Sun H."/>
            <person name="Tritt A."/>
            <person name="Yoshinaga Y."/>
            <person name="Zwiers L.-H.L."/>
            <person name="Turgeon B.G."/>
            <person name="Goodwin S.B."/>
            <person name="Spatafora J.W."/>
            <person name="Crous P.W."/>
            <person name="Grigoriev I.V."/>
        </authorList>
    </citation>
    <scope>NUCLEOTIDE SEQUENCE [LARGE SCALE GENOMIC DNA]</scope>
    <source>
        <strain evidence="4 5">CBS 611.86</strain>
    </source>
</reference>
<evidence type="ECO:0000256" key="2">
    <source>
        <dbReference type="ARBA" id="ARBA00023002"/>
    </source>
</evidence>
<dbReference type="Proteomes" id="UP000481861">
    <property type="component" value="Unassembled WGS sequence"/>
</dbReference>
<evidence type="ECO:0000313" key="5">
    <source>
        <dbReference type="Proteomes" id="UP000481861"/>
    </source>
</evidence>
<dbReference type="Pfam" id="PF05368">
    <property type="entry name" value="NmrA"/>
    <property type="match status" value="1"/>
</dbReference>
<dbReference type="GO" id="GO:0016491">
    <property type="term" value="F:oxidoreductase activity"/>
    <property type="evidence" value="ECO:0007669"/>
    <property type="project" value="UniProtKB-KW"/>
</dbReference>
<dbReference type="InterPro" id="IPR008030">
    <property type="entry name" value="NmrA-like"/>
</dbReference>
<proteinExistence type="predicted"/>
<gene>
    <name evidence="4" type="ORF">BDV95DRAFT_629448</name>
</gene>
<keyword evidence="5" id="KW-1185">Reference proteome</keyword>
<protein>
    <submittedName>
        <fullName evidence="4">Oxidoreductase CipA-like protein</fullName>
    </submittedName>
</protein>
<dbReference type="Gene3D" id="3.40.50.720">
    <property type="entry name" value="NAD(P)-binding Rossmann-like Domain"/>
    <property type="match status" value="1"/>
</dbReference>
<dbReference type="OrthoDB" id="9974981at2759"/>
<evidence type="ECO:0000256" key="1">
    <source>
        <dbReference type="ARBA" id="ARBA00022857"/>
    </source>
</evidence>
<organism evidence="4 5">
    <name type="scientific">Massariosphaeria phaeospora</name>
    <dbReference type="NCBI Taxonomy" id="100035"/>
    <lineage>
        <taxon>Eukaryota</taxon>
        <taxon>Fungi</taxon>
        <taxon>Dikarya</taxon>
        <taxon>Ascomycota</taxon>
        <taxon>Pezizomycotina</taxon>
        <taxon>Dothideomycetes</taxon>
        <taxon>Pleosporomycetidae</taxon>
        <taxon>Pleosporales</taxon>
        <taxon>Pleosporales incertae sedis</taxon>
        <taxon>Massariosphaeria</taxon>
    </lineage>
</organism>
<dbReference type="InterPro" id="IPR036291">
    <property type="entry name" value="NAD(P)-bd_dom_sf"/>
</dbReference>
<accession>A0A7C8MCZ8</accession>
<dbReference type="InterPro" id="IPR051609">
    <property type="entry name" value="NmrA/Isoflavone_reductase-like"/>
</dbReference>
<sequence length="302" mass="31957">MPPTRVAIAGATGNLGIPLLHALLAADYSIIALSRVGGNSSKLKPHPNLLIKEVDFTAIDSLASALSGVEVVVSCLATTAIGSQNPLIDASVAAGVKRFIPAEFGMDSQNALAMQLPVCVPKVATQKYLLEKSNTNPGFTYTGIANGMFLDWGLQVGMIADVAKHTATLYNGGDVPFSATTLADVVKAVCGVIGNQDQTANRIVYVHSAVVTQKQLIRYAKEKDGKEWETTVKKTEDIRLESLAELGKGSGADIETAMLGFCICALWDLDYGCDFSGHLDNELLGVEEMGEADLRGIVENSL</sequence>
<dbReference type="SUPFAM" id="SSF51735">
    <property type="entry name" value="NAD(P)-binding Rossmann-fold domains"/>
    <property type="match status" value="1"/>
</dbReference>
<dbReference type="PANTHER" id="PTHR47706:SF1">
    <property type="entry name" value="CIPA-LIKE, PUTATIVE (AFU_ORTHOLOGUE AFUA_1G12460)-RELATED"/>
    <property type="match status" value="1"/>
</dbReference>
<feature type="domain" description="NmrA-like" evidence="3">
    <location>
        <begin position="5"/>
        <end position="231"/>
    </location>
</feature>
<keyword evidence="2" id="KW-0560">Oxidoreductase</keyword>
<dbReference type="Gene3D" id="3.90.25.10">
    <property type="entry name" value="UDP-galactose 4-epimerase, domain 1"/>
    <property type="match status" value="1"/>
</dbReference>
<dbReference type="PANTHER" id="PTHR47706">
    <property type="entry name" value="NMRA-LIKE FAMILY PROTEIN"/>
    <property type="match status" value="1"/>
</dbReference>
<comment type="caution">
    <text evidence="4">The sequence shown here is derived from an EMBL/GenBank/DDBJ whole genome shotgun (WGS) entry which is preliminary data.</text>
</comment>
<dbReference type="CDD" id="cd05259">
    <property type="entry name" value="PCBER_SDR_a"/>
    <property type="match status" value="1"/>
</dbReference>
<evidence type="ECO:0000259" key="3">
    <source>
        <dbReference type="Pfam" id="PF05368"/>
    </source>
</evidence>
<dbReference type="InterPro" id="IPR045312">
    <property type="entry name" value="PCBER-like"/>
</dbReference>
<name>A0A7C8MCZ8_9PLEO</name>
<dbReference type="AlphaFoldDB" id="A0A7C8MCZ8"/>
<keyword evidence="1" id="KW-0521">NADP</keyword>
<dbReference type="EMBL" id="JAADJZ010000014">
    <property type="protein sequence ID" value="KAF2870222.1"/>
    <property type="molecule type" value="Genomic_DNA"/>
</dbReference>